<dbReference type="GO" id="GO:0046872">
    <property type="term" value="F:metal ion binding"/>
    <property type="evidence" value="ECO:0007669"/>
    <property type="project" value="InterPro"/>
</dbReference>
<organism evidence="3 4">
    <name type="scientific">Candidatus Taylorbacteria bacterium RIFCSPLOWO2_12_FULL_43_20</name>
    <dbReference type="NCBI Taxonomy" id="1802332"/>
    <lineage>
        <taxon>Bacteria</taxon>
        <taxon>Candidatus Tayloriibacteriota</taxon>
    </lineage>
</organism>
<keyword evidence="1" id="KW-0547">Nucleotide-binding</keyword>
<accession>A0A1G2P071</accession>
<dbReference type="InterPro" id="IPR011761">
    <property type="entry name" value="ATP-grasp"/>
</dbReference>
<proteinExistence type="predicted"/>
<dbReference type="PROSITE" id="PS50975">
    <property type="entry name" value="ATP_GRASP"/>
    <property type="match status" value="1"/>
</dbReference>
<dbReference type="SUPFAM" id="SSF56059">
    <property type="entry name" value="Glutathione synthetase ATP-binding domain-like"/>
    <property type="match status" value="1"/>
</dbReference>
<evidence type="ECO:0000313" key="4">
    <source>
        <dbReference type="Proteomes" id="UP000177269"/>
    </source>
</evidence>
<keyword evidence="1" id="KW-0067">ATP-binding</keyword>
<evidence type="ECO:0000256" key="1">
    <source>
        <dbReference type="PROSITE-ProRule" id="PRU00409"/>
    </source>
</evidence>
<dbReference type="AlphaFoldDB" id="A0A1G2P071"/>
<evidence type="ECO:0000259" key="2">
    <source>
        <dbReference type="PROSITE" id="PS50975"/>
    </source>
</evidence>
<dbReference type="Gene3D" id="3.30.470.20">
    <property type="entry name" value="ATP-grasp fold, B domain"/>
    <property type="match status" value="1"/>
</dbReference>
<dbReference type="GO" id="GO:0005524">
    <property type="term" value="F:ATP binding"/>
    <property type="evidence" value="ECO:0007669"/>
    <property type="project" value="UniProtKB-UniRule"/>
</dbReference>
<dbReference type="Proteomes" id="UP000177269">
    <property type="component" value="Unassembled WGS sequence"/>
</dbReference>
<sequence>MEKLYDHLITHPLIYVARDAERALGFDLPVRGYYIITSGTSAHRKLAKQFPKNIFTVEAERNLDTHELLRHPQTKKYISDLKGAGIMVFKNTAMIEKTAKENHWKLLNPPARLVNRVEEKLEQVKWLREYADYLPPHEIAPLRNIMYEKKPFILQFNHAHSGQGTMLIKDRDTLDKLASAFPDREVRKTDYIAGPVFTSNNVILGEQALMGNLSYQITGLPPFTDLPFATIGNDFSLPHRLLTSTQLSQYKKMVTNIGHKLAGYGWKGLFGLDIAVSETTGRVHLIEINARQPASAIFESKLERDNKKRNVTGITCFEAHVAALMGIYIPNASLTPLSDGAQIVQRITKKRSAVADKVTEELGKLGLNIVTYENNAHNSELLRIQSKKYLMDDHEVLNNLGEKIKNLLD</sequence>
<comment type="caution">
    <text evidence="3">The sequence shown here is derived from an EMBL/GenBank/DDBJ whole genome shotgun (WGS) entry which is preliminary data.</text>
</comment>
<evidence type="ECO:0000313" key="3">
    <source>
        <dbReference type="EMBL" id="OHA41744.1"/>
    </source>
</evidence>
<gene>
    <name evidence="3" type="ORF">A3G52_04240</name>
</gene>
<dbReference type="EMBL" id="MHSK01000026">
    <property type="protein sequence ID" value="OHA41744.1"/>
    <property type="molecule type" value="Genomic_DNA"/>
</dbReference>
<feature type="domain" description="ATP-grasp" evidence="2">
    <location>
        <begin position="124"/>
        <end position="325"/>
    </location>
</feature>
<name>A0A1G2P071_9BACT</name>
<protein>
    <recommendedName>
        <fullName evidence="2">ATP-grasp domain-containing protein</fullName>
    </recommendedName>
</protein>
<reference evidence="3 4" key="1">
    <citation type="journal article" date="2016" name="Nat. Commun.">
        <title>Thousands of microbial genomes shed light on interconnected biogeochemical processes in an aquifer system.</title>
        <authorList>
            <person name="Anantharaman K."/>
            <person name="Brown C.T."/>
            <person name="Hug L.A."/>
            <person name="Sharon I."/>
            <person name="Castelle C.J."/>
            <person name="Probst A.J."/>
            <person name="Thomas B.C."/>
            <person name="Singh A."/>
            <person name="Wilkins M.J."/>
            <person name="Karaoz U."/>
            <person name="Brodie E.L."/>
            <person name="Williams K.H."/>
            <person name="Hubbard S.S."/>
            <person name="Banfield J.F."/>
        </authorList>
    </citation>
    <scope>NUCLEOTIDE SEQUENCE [LARGE SCALE GENOMIC DNA]</scope>
</reference>